<dbReference type="InterPro" id="IPR005018">
    <property type="entry name" value="DOMON_domain"/>
</dbReference>
<dbReference type="InterPro" id="IPR045266">
    <property type="entry name" value="DOH_DOMON"/>
</dbReference>
<dbReference type="FunFam" id="2.60.40.1210:FF:000001">
    <property type="entry name" value="Monooxygenase, DBH-like 1, like"/>
    <property type="match status" value="1"/>
</dbReference>
<feature type="domain" description="DOMON" evidence="8">
    <location>
        <begin position="1122"/>
        <end position="1235"/>
    </location>
</feature>
<dbReference type="FunFam" id="2.60.120.230:FF:000001">
    <property type="entry name" value="Monooxygenase, DBH-like 1"/>
    <property type="match status" value="3"/>
</dbReference>
<dbReference type="InterPro" id="IPR000945">
    <property type="entry name" value="DBH-like"/>
</dbReference>
<dbReference type="GO" id="GO:0042420">
    <property type="term" value="P:dopamine catabolic process"/>
    <property type="evidence" value="ECO:0007669"/>
    <property type="project" value="TreeGrafter"/>
</dbReference>
<dbReference type="GO" id="GO:0005615">
    <property type="term" value="C:extracellular space"/>
    <property type="evidence" value="ECO:0007669"/>
    <property type="project" value="TreeGrafter"/>
</dbReference>
<proteinExistence type="inferred from homology"/>
<dbReference type="InterPro" id="IPR036939">
    <property type="entry name" value="Cu2_ascorb_mOase_N_sf"/>
</dbReference>
<dbReference type="EMBL" id="CAJFCJ010000005">
    <property type="protein sequence ID" value="CAD5114491.1"/>
    <property type="molecule type" value="Genomic_DNA"/>
</dbReference>
<name>A0A7I8VEW5_9ANNE</name>
<evidence type="ECO:0000313" key="10">
    <source>
        <dbReference type="Proteomes" id="UP000549394"/>
    </source>
</evidence>
<comment type="similarity">
    <text evidence="2">Belongs to the copper type II ascorbate-dependent monooxygenase family.</text>
</comment>
<dbReference type="InterPro" id="IPR000323">
    <property type="entry name" value="Cu2_ascorb_mOase_N"/>
</dbReference>
<dbReference type="OrthoDB" id="10003276at2759"/>
<dbReference type="PROSITE" id="PS50836">
    <property type="entry name" value="DOMON"/>
    <property type="match status" value="3"/>
</dbReference>
<organism evidence="9 10">
    <name type="scientific">Dimorphilus gyrociliatus</name>
    <dbReference type="NCBI Taxonomy" id="2664684"/>
    <lineage>
        <taxon>Eukaryota</taxon>
        <taxon>Metazoa</taxon>
        <taxon>Spiralia</taxon>
        <taxon>Lophotrochozoa</taxon>
        <taxon>Annelida</taxon>
        <taxon>Polychaeta</taxon>
        <taxon>Polychaeta incertae sedis</taxon>
        <taxon>Dinophilidae</taxon>
        <taxon>Dimorphilus</taxon>
    </lineage>
</organism>
<evidence type="ECO:0000256" key="6">
    <source>
        <dbReference type="ARBA" id="ARBA00023180"/>
    </source>
</evidence>
<dbReference type="InterPro" id="IPR024548">
    <property type="entry name" value="Cu2_monoox_C"/>
</dbReference>
<evidence type="ECO:0000256" key="5">
    <source>
        <dbReference type="ARBA" id="ARBA00023157"/>
    </source>
</evidence>
<dbReference type="PANTHER" id="PTHR10157:SF41">
    <property type="entry name" value="DBH-LIKE MONOOXYGENASE PROTEIN 2 HOMOLOG"/>
    <property type="match status" value="1"/>
</dbReference>
<evidence type="ECO:0000256" key="7">
    <source>
        <dbReference type="SAM" id="SignalP"/>
    </source>
</evidence>
<dbReference type="Pfam" id="PF01082">
    <property type="entry name" value="Cu2_monooxygen"/>
    <property type="match status" value="3"/>
</dbReference>
<dbReference type="SUPFAM" id="SSF49742">
    <property type="entry name" value="PHM/PNGase F"/>
    <property type="match status" value="6"/>
</dbReference>
<dbReference type="PRINTS" id="PR00767">
    <property type="entry name" value="DBMONOXGNASE"/>
</dbReference>
<comment type="caution">
    <text evidence="9">The sequence shown here is derived from an EMBL/GenBank/DDBJ whole genome shotgun (WGS) entry which is preliminary data.</text>
</comment>
<protein>
    <submittedName>
        <fullName evidence="9">DgyrCDS3616</fullName>
    </submittedName>
</protein>
<feature type="chain" id="PRO_5029620930" evidence="7">
    <location>
        <begin position="22"/>
        <end position="1653"/>
    </location>
</feature>
<dbReference type="InterPro" id="IPR014784">
    <property type="entry name" value="Cu2_ascorb_mOase-like_C"/>
</dbReference>
<dbReference type="InterPro" id="IPR008977">
    <property type="entry name" value="PHM/PNGase_F_dom_sf"/>
</dbReference>
<dbReference type="InterPro" id="IPR028460">
    <property type="entry name" value="Tbh/DBH"/>
</dbReference>
<dbReference type="GO" id="GO:0006589">
    <property type="term" value="P:octopamine biosynthetic process"/>
    <property type="evidence" value="ECO:0007669"/>
    <property type="project" value="TreeGrafter"/>
</dbReference>
<keyword evidence="6" id="KW-0325">Glycoprotein</keyword>
<evidence type="ECO:0000259" key="8">
    <source>
        <dbReference type="PROSITE" id="PS50836"/>
    </source>
</evidence>
<dbReference type="PANTHER" id="PTHR10157">
    <property type="entry name" value="DOPAMINE BETA HYDROXYLASE RELATED"/>
    <property type="match status" value="1"/>
</dbReference>
<dbReference type="Pfam" id="PF03351">
    <property type="entry name" value="DOMON"/>
    <property type="match status" value="3"/>
</dbReference>
<keyword evidence="5" id="KW-1015">Disulfide bond</keyword>
<dbReference type="Gene3D" id="2.60.120.310">
    <property type="entry name" value="Copper type II, ascorbate-dependent monooxygenase, N-terminal domain"/>
    <property type="match status" value="3"/>
</dbReference>
<keyword evidence="10" id="KW-1185">Reference proteome</keyword>
<evidence type="ECO:0000313" key="9">
    <source>
        <dbReference type="EMBL" id="CAD5114491.1"/>
    </source>
</evidence>
<dbReference type="SUPFAM" id="SSF49344">
    <property type="entry name" value="CBD9-like"/>
    <property type="match status" value="2"/>
</dbReference>
<feature type="signal peptide" evidence="7">
    <location>
        <begin position="1"/>
        <end position="21"/>
    </location>
</feature>
<dbReference type="GO" id="GO:0030667">
    <property type="term" value="C:secretory granule membrane"/>
    <property type="evidence" value="ECO:0007669"/>
    <property type="project" value="TreeGrafter"/>
</dbReference>
<dbReference type="Pfam" id="PF03712">
    <property type="entry name" value="Cu2_monoox_C"/>
    <property type="match status" value="3"/>
</dbReference>
<comment type="subcellular location">
    <subcellularLocation>
        <location evidence="1">Membrane</location>
    </subcellularLocation>
</comment>
<evidence type="ECO:0000256" key="2">
    <source>
        <dbReference type="ARBA" id="ARBA00010676"/>
    </source>
</evidence>
<keyword evidence="4" id="KW-0472">Membrane</keyword>
<dbReference type="Gene3D" id="2.60.120.230">
    <property type="match status" value="3"/>
</dbReference>
<dbReference type="SMART" id="SM00664">
    <property type="entry name" value="DoH"/>
    <property type="match status" value="3"/>
</dbReference>
<accession>A0A7I8VEW5</accession>
<feature type="domain" description="DOMON" evidence="8">
    <location>
        <begin position="577"/>
        <end position="691"/>
    </location>
</feature>
<dbReference type="GO" id="GO:0004500">
    <property type="term" value="F:dopamine beta-monooxygenase activity"/>
    <property type="evidence" value="ECO:0007669"/>
    <property type="project" value="InterPro"/>
</dbReference>
<dbReference type="GO" id="GO:0042421">
    <property type="term" value="P:norepinephrine biosynthetic process"/>
    <property type="evidence" value="ECO:0007669"/>
    <property type="project" value="TreeGrafter"/>
</dbReference>
<evidence type="ECO:0000256" key="4">
    <source>
        <dbReference type="ARBA" id="ARBA00023136"/>
    </source>
</evidence>
<evidence type="ECO:0000256" key="1">
    <source>
        <dbReference type="ARBA" id="ARBA00004370"/>
    </source>
</evidence>
<dbReference type="CDD" id="cd09631">
    <property type="entry name" value="DOMON_DOH"/>
    <property type="match status" value="3"/>
</dbReference>
<sequence>MVNLQVLLSLLVFTLVNLVQSFPDGSENYHRNVTLKYPNFYRVLWKFDDKEITFEVQVKTKSWVGFGLSPNGGMKGSDIIIGRINQDKVFFEDRHAKGEFEPIRDKHQDWILIFGKYVNDYTVLKFKRKILTCDPEDREITHGTSRLIWAYGDDNSNDNPNVFNKHKNDNRGTFSVQLLSFLVPENHDDLLKDTRPIDFRMNNFSLPANRHTFYQCEMIKFPKLSGKHQIISIEPIIDENHSHLIHHLLLTGCHRSHNITDEHVGQSYECYVDEMNMRTKFDKCDKMIYTWAVGGSKFFFPDDVGFPLGGDDDPIYGKLEIHYDNVDYQANVTDRSGVRLHITDKLRKYDAQALRIGHAVTPFQIIPPKSTNFLSVGVCPERCMDQVFNAAGIREIKVFLTLMHAHLRGVSIVLRHYRNGIELEPITNEESYDFNFQEFNLLTKPRSVQLGDRLVLECFYDTKKDDQAIYGGLSTNEEMCLAFLHYYPKIPLSGCESRPPYNQVSEFFNPNKTIDWNDLATRKKLQNIAYSNKIVMECEDGNIEYELILYVLPLCGVTCFPNPSEDYPHNTILKSPDIYRLFWKNEVDSITFEIQVRTKGWVGFGISPNGGMAGSDIFTAWLEDGKVIHHDRHALGTFRPLKDKLQDWNLIFGKEIDNYSVYKFSRKYETCDKEGDRDIKLGTVRVIWSYNPVRPFSEEQDIFYHGFLNRGTASLNLRVNDLKQKREDLLRDAFPVELTVKNFVLPHNIHTTYVCSFYNINRISFKHHAIAGEPILNANVPSRLHHLIVYICNPKAANYSAYLGKDSNCLDVRDLAKHCDSSLYGWAVGGTTYYLPPHVGIPVGEEELIVMTESHYDNSNFQEGIVENSGYRLWFTDNLRQYDGTIFAVGIEVSPFQIIPPRESSFTSIGHCPAECLNDGFDESDVEEVKIIGYLPHSHLVGIRIRLRIFRGDEELEPIVIENSYDFDYQNFLHLQTERVLKRGDRLVTECDYNTLNRKEETLGGLATENEMCIVFLTVYPKFAVRKCGSHPATSQFASLYDDPVKRITDWSNPQKKKIAQEIALSNDIELECDGNGIKLKSHRKILSMPLVSHFYAKIDTCDRFPIPSEKYPHSVVLKEPDFYKVYWKVVEDVITFEIHVKTKGWAGFGISPNGNMIGSDVIMTWMGENGLKFDDRHIVGYVEPLIDDVQNWHLITGRRYGEYLIVKFYRELDTCDIDDIAIGEATTRIVWSYRNEVVISDEAFYHGFTSRGTKSVHLLADETDDRDGKPIEGAFPFDVRIANFSIPHTVDTFYRCEIFKLPELDKKHHIVAVEAIVDERNPSVPHHLLLYGCNANINLTDEDVGKGYECYNRKANYNGRYDSCEAILFVWAIGGKRQYFPDNVGYPVGRDTDVKFLRLEFHYDNPSFKKNIVDTSGLRLWLTDKIRKEDLQTIEVGHVVTRAQVIPPMTPLFVSFGACPSQCLSEAMERGGVEEITIVSILLHGHLLSKALKLRHFRNGVELKPLADDPYYDFNFQSFVSLKEPRKVRKGDWLLLECDYDSSDRMKVTRGGLGTRDEMCIAFLTSYPNIPLSHCLSHPQIPELTKIGKLEELIWTRDIIEQHQMNVATPNVTIKCNHGSILHPIDTKDITLPSVNEEYTLPNSTCQLNGQA</sequence>
<dbReference type="Gene3D" id="2.60.40.1210">
    <property type="entry name" value="Cellobiose dehydrogenase, cytochrome domain"/>
    <property type="match status" value="2"/>
</dbReference>
<reference evidence="9 10" key="1">
    <citation type="submission" date="2020-08" db="EMBL/GenBank/DDBJ databases">
        <authorList>
            <person name="Hejnol A."/>
        </authorList>
    </citation>
    <scope>NUCLEOTIDE SEQUENCE [LARGE SCALE GENOMIC DNA]</scope>
</reference>
<keyword evidence="3 7" id="KW-0732">Signal</keyword>
<dbReference type="GO" id="GO:0005507">
    <property type="term" value="F:copper ion binding"/>
    <property type="evidence" value="ECO:0007669"/>
    <property type="project" value="InterPro"/>
</dbReference>
<gene>
    <name evidence="9" type="ORF">DGYR_LOCUS3327</name>
</gene>
<dbReference type="Proteomes" id="UP000549394">
    <property type="component" value="Unassembled WGS sequence"/>
</dbReference>
<evidence type="ECO:0000256" key="3">
    <source>
        <dbReference type="ARBA" id="ARBA00022729"/>
    </source>
</evidence>
<feature type="domain" description="DOMON" evidence="8">
    <location>
        <begin position="39"/>
        <end position="152"/>
    </location>
</feature>